<comment type="caution">
    <text evidence="3">The sequence shown here is derived from an EMBL/GenBank/DDBJ whole genome shotgun (WGS) entry which is preliminary data.</text>
</comment>
<evidence type="ECO:0000313" key="3">
    <source>
        <dbReference type="EMBL" id="MBZ0159408.1"/>
    </source>
</evidence>
<keyword evidence="2" id="KW-0732">Signal</keyword>
<evidence type="ECO:0000256" key="2">
    <source>
        <dbReference type="SAM" id="SignalP"/>
    </source>
</evidence>
<reference evidence="3 4" key="1">
    <citation type="journal article" date="2021" name="bioRxiv">
        <title>Unraveling nitrogen, sulfur and carbon metabolic pathways and microbial community transcriptional responses to substrate deprivation and toxicity stresses in a bioreactor mimicking anoxic brackish coastal sediment conditions.</title>
        <authorList>
            <person name="Martins P.D."/>
            <person name="Echeveste M.J."/>
            <person name="Arshad A."/>
            <person name="Kurth J."/>
            <person name="Ouboter H."/>
            <person name="Jetten M.S.M."/>
            <person name="Welte C.U."/>
        </authorList>
    </citation>
    <scope>NUCLEOTIDE SEQUENCE [LARGE SCALE GENOMIC DNA]</scope>
    <source>
        <strain evidence="3">MAG_38</strain>
    </source>
</reference>
<protein>
    <submittedName>
        <fullName evidence="3">Uncharacterized protein</fullName>
    </submittedName>
</protein>
<gene>
    <name evidence="3" type="ORF">K8G79_04605</name>
</gene>
<feature type="chain" id="PRO_5042517204" evidence="2">
    <location>
        <begin position="19"/>
        <end position="110"/>
    </location>
</feature>
<sequence length="110" mass="11397">MKKFLTLALAITFLVAFAGLSVAQQQERKVMEKPATSPPAGVAQGKDQCADHKNNANKYTACQKAARLGSGQVGGGPAQQVSVCSGGYWWTGGWGGWTQGGPCSPEGAIK</sequence>
<feature type="region of interest" description="Disordered" evidence="1">
    <location>
        <begin position="30"/>
        <end position="49"/>
    </location>
</feature>
<dbReference type="Proteomes" id="UP001197609">
    <property type="component" value="Unassembled WGS sequence"/>
</dbReference>
<feature type="signal peptide" evidence="2">
    <location>
        <begin position="1"/>
        <end position="18"/>
    </location>
</feature>
<proteinExistence type="predicted"/>
<name>A0AAJ1AH23_9BACT</name>
<accession>A0AAJ1AH23</accession>
<dbReference type="EMBL" id="JAIOIU010000048">
    <property type="protein sequence ID" value="MBZ0159408.1"/>
    <property type="molecule type" value="Genomic_DNA"/>
</dbReference>
<organism evidence="3 4">
    <name type="scientific">Candidatus Methylomirabilis tolerans</name>
    <dbReference type="NCBI Taxonomy" id="3123416"/>
    <lineage>
        <taxon>Bacteria</taxon>
        <taxon>Candidatus Methylomirabilota</taxon>
        <taxon>Candidatus Methylomirabilia</taxon>
        <taxon>Candidatus Methylomirabilales</taxon>
        <taxon>Candidatus Methylomirabilaceae</taxon>
        <taxon>Candidatus Methylomirabilis</taxon>
    </lineage>
</organism>
<dbReference type="AlphaFoldDB" id="A0AAJ1AH23"/>
<evidence type="ECO:0000313" key="4">
    <source>
        <dbReference type="Proteomes" id="UP001197609"/>
    </source>
</evidence>
<evidence type="ECO:0000256" key="1">
    <source>
        <dbReference type="SAM" id="MobiDB-lite"/>
    </source>
</evidence>